<dbReference type="OrthoDB" id="1164519at2"/>
<keyword evidence="1" id="KW-0732">Signal</keyword>
<dbReference type="Pfam" id="PF13265">
    <property type="entry name" value="DUF4056"/>
    <property type="match status" value="1"/>
</dbReference>
<sequence>MIFRFIGLLLLLLPFISFANGQVQQPDYPTIPMADLSLPAGQSPQVWLLTRPLPQPNGLRPCCAFGYSLKVKLFGVPVPWYQVDNVVAPTDTGKHHFNPGVMDMLSTLSGLNSEHNGLVYTRRGGFIDLAHLRDSADNTIWLFSHIWPRIGQATTLKLGDELGEREIQLFSYPPPVSATERYRLAVFLAAHLAFELAAWHEVAQWYGFESVKGFSEGVSAFSPEDLYSNLLGARVAIDLLNAGGGASLSRYQHAMRTMIPQALEQLEAESPAATRFHFDMLDRLWWNSACRLPDKFLLRYRNYDVSERRLPSRAPESVPPLWLTLPDSFNGVELSHFGRLEIRPGRSMARLPAPVSRYLFSDFPALAREAKKADLQHLANLHYRCN</sequence>
<name>A0A2S9IAW6_9GAMM</name>
<evidence type="ECO:0008006" key="4">
    <source>
        <dbReference type="Google" id="ProtNLM"/>
    </source>
</evidence>
<keyword evidence="3" id="KW-1185">Reference proteome</keyword>
<protein>
    <recommendedName>
        <fullName evidence="4">DUF4056 domain-containing protein</fullName>
    </recommendedName>
</protein>
<evidence type="ECO:0000256" key="1">
    <source>
        <dbReference type="SAM" id="SignalP"/>
    </source>
</evidence>
<reference evidence="2 3" key="1">
    <citation type="submission" date="2017-10" db="EMBL/GenBank/DDBJ databases">
        <title>Draft genome of two endophytic bacteria isolated from 'guarana' Paullinia cupana (Mart.) Ducke.</title>
        <authorList>
            <person name="Siqueira K.A."/>
            <person name="Liotti R.G."/>
            <person name="Mendes T.A."/>
            <person name="Soares M.A."/>
        </authorList>
    </citation>
    <scope>NUCLEOTIDE SEQUENCE [LARGE SCALE GENOMIC DNA]</scope>
    <source>
        <strain evidence="2 3">342</strain>
    </source>
</reference>
<dbReference type="Proteomes" id="UP000239181">
    <property type="component" value="Unassembled WGS sequence"/>
</dbReference>
<evidence type="ECO:0000313" key="2">
    <source>
        <dbReference type="EMBL" id="PRD14864.1"/>
    </source>
</evidence>
<dbReference type="EMBL" id="PDET01000008">
    <property type="protein sequence ID" value="PRD14864.1"/>
    <property type="molecule type" value="Genomic_DNA"/>
</dbReference>
<feature type="signal peptide" evidence="1">
    <location>
        <begin position="1"/>
        <end position="19"/>
    </location>
</feature>
<organism evidence="2 3">
    <name type="scientific">Pantoea coffeiphila</name>
    <dbReference type="NCBI Taxonomy" id="1465635"/>
    <lineage>
        <taxon>Bacteria</taxon>
        <taxon>Pseudomonadati</taxon>
        <taxon>Pseudomonadota</taxon>
        <taxon>Gammaproteobacteria</taxon>
        <taxon>Enterobacterales</taxon>
        <taxon>Erwiniaceae</taxon>
        <taxon>Pantoea</taxon>
    </lineage>
</organism>
<feature type="chain" id="PRO_5015437480" description="DUF4056 domain-containing protein" evidence="1">
    <location>
        <begin position="20"/>
        <end position="386"/>
    </location>
</feature>
<accession>A0A2S9IAW6</accession>
<dbReference type="AlphaFoldDB" id="A0A2S9IAW6"/>
<dbReference type="InterPro" id="IPR025130">
    <property type="entry name" value="DUF4056"/>
</dbReference>
<evidence type="ECO:0000313" key="3">
    <source>
        <dbReference type="Proteomes" id="UP000239181"/>
    </source>
</evidence>
<gene>
    <name evidence="2" type="ORF">CQW29_12935</name>
</gene>
<comment type="caution">
    <text evidence="2">The sequence shown here is derived from an EMBL/GenBank/DDBJ whole genome shotgun (WGS) entry which is preliminary data.</text>
</comment>
<dbReference type="RefSeq" id="WP_105593147.1">
    <property type="nucleotide sequence ID" value="NZ_PDET01000008.1"/>
</dbReference>
<proteinExistence type="predicted"/>